<feature type="signal peptide" evidence="1">
    <location>
        <begin position="1"/>
        <end position="26"/>
    </location>
</feature>
<organism evidence="2 3">
    <name type="scientific">Microdochium bolleyi</name>
    <dbReference type="NCBI Taxonomy" id="196109"/>
    <lineage>
        <taxon>Eukaryota</taxon>
        <taxon>Fungi</taxon>
        <taxon>Dikarya</taxon>
        <taxon>Ascomycota</taxon>
        <taxon>Pezizomycotina</taxon>
        <taxon>Sordariomycetes</taxon>
        <taxon>Xylariomycetidae</taxon>
        <taxon>Xylariales</taxon>
        <taxon>Microdochiaceae</taxon>
        <taxon>Microdochium</taxon>
    </lineage>
</organism>
<dbReference type="AlphaFoldDB" id="A0A136IKX5"/>
<keyword evidence="1" id="KW-0732">Signal</keyword>
<keyword evidence="3" id="KW-1185">Reference proteome</keyword>
<name>A0A136IKX5_9PEZI</name>
<evidence type="ECO:0000256" key="1">
    <source>
        <dbReference type="SAM" id="SignalP"/>
    </source>
</evidence>
<gene>
    <name evidence="2" type="ORF">Micbo1qcDRAFT_180684</name>
</gene>
<dbReference type="OrthoDB" id="3562314at2759"/>
<dbReference type="InParanoid" id="A0A136IKX5"/>
<dbReference type="EMBL" id="KQ964278">
    <property type="protein sequence ID" value="KXJ85621.1"/>
    <property type="molecule type" value="Genomic_DNA"/>
</dbReference>
<proteinExistence type="predicted"/>
<accession>A0A136IKX5</accession>
<feature type="chain" id="PRO_5007292783" description="Granulins domain-containing protein" evidence="1">
    <location>
        <begin position="27"/>
        <end position="169"/>
    </location>
</feature>
<dbReference type="Proteomes" id="UP000070501">
    <property type="component" value="Unassembled WGS sequence"/>
</dbReference>
<evidence type="ECO:0008006" key="4">
    <source>
        <dbReference type="Google" id="ProtNLM"/>
    </source>
</evidence>
<evidence type="ECO:0000313" key="2">
    <source>
        <dbReference type="EMBL" id="KXJ85621.1"/>
    </source>
</evidence>
<sequence>MTVALGKRALLTILVFPIPSLKVVVAQGDAIAVGPPQACGLTTFACSSASGVCCTAGTCCGSGCCASGYACINEGLSNEACCWSFDPTKCGTVPSASRGLGTPLNYSRLDSMAKHKSIKGTIAFGFIWLRLWRRLRGDPELPRLLNRPDLDLSPRSDVRILIQVMQPVH</sequence>
<evidence type="ECO:0000313" key="3">
    <source>
        <dbReference type="Proteomes" id="UP000070501"/>
    </source>
</evidence>
<protein>
    <recommendedName>
        <fullName evidence="4">Granulins domain-containing protein</fullName>
    </recommendedName>
</protein>
<reference evidence="3" key="1">
    <citation type="submission" date="2016-02" db="EMBL/GenBank/DDBJ databases">
        <title>Draft genome sequence of Microdochium bolleyi, a fungal endophyte of beachgrass.</title>
        <authorList>
            <consortium name="DOE Joint Genome Institute"/>
            <person name="David A.S."/>
            <person name="May G."/>
            <person name="Haridas S."/>
            <person name="Lim J."/>
            <person name="Wang M."/>
            <person name="Labutti K."/>
            <person name="Lipzen A."/>
            <person name="Barry K."/>
            <person name="Grigoriev I.V."/>
        </authorList>
    </citation>
    <scope>NUCLEOTIDE SEQUENCE [LARGE SCALE GENOMIC DNA]</scope>
    <source>
        <strain evidence="3">J235TASD1</strain>
    </source>
</reference>